<dbReference type="Proteomes" id="UP000717696">
    <property type="component" value="Unassembled WGS sequence"/>
</dbReference>
<dbReference type="OrthoDB" id="10326296at2759"/>
<evidence type="ECO:0000313" key="3">
    <source>
        <dbReference type="Proteomes" id="UP000717696"/>
    </source>
</evidence>
<dbReference type="EMBL" id="JAGMUU010000041">
    <property type="protein sequence ID" value="KAH7114782.1"/>
    <property type="molecule type" value="Genomic_DNA"/>
</dbReference>
<evidence type="ECO:0000256" key="1">
    <source>
        <dbReference type="SAM" id="MobiDB-lite"/>
    </source>
</evidence>
<reference evidence="2" key="1">
    <citation type="journal article" date="2021" name="Nat. Commun.">
        <title>Genetic determinants of endophytism in the Arabidopsis root mycobiome.</title>
        <authorList>
            <person name="Mesny F."/>
            <person name="Miyauchi S."/>
            <person name="Thiergart T."/>
            <person name="Pickel B."/>
            <person name="Atanasova L."/>
            <person name="Karlsson M."/>
            <person name="Huettel B."/>
            <person name="Barry K.W."/>
            <person name="Haridas S."/>
            <person name="Chen C."/>
            <person name="Bauer D."/>
            <person name="Andreopoulos W."/>
            <person name="Pangilinan J."/>
            <person name="LaButti K."/>
            <person name="Riley R."/>
            <person name="Lipzen A."/>
            <person name="Clum A."/>
            <person name="Drula E."/>
            <person name="Henrissat B."/>
            <person name="Kohler A."/>
            <person name="Grigoriev I.V."/>
            <person name="Martin F.M."/>
            <person name="Hacquard S."/>
        </authorList>
    </citation>
    <scope>NUCLEOTIDE SEQUENCE</scope>
    <source>
        <strain evidence="2">MPI-CAGE-AT-0021</strain>
    </source>
</reference>
<feature type="region of interest" description="Disordered" evidence="1">
    <location>
        <begin position="55"/>
        <end position="77"/>
    </location>
</feature>
<comment type="caution">
    <text evidence="2">The sequence shown here is derived from an EMBL/GenBank/DDBJ whole genome shotgun (WGS) entry which is preliminary data.</text>
</comment>
<name>A0A9P9ICD9_9HYPO</name>
<protein>
    <submittedName>
        <fullName evidence="2">Uncharacterized protein</fullName>
    </submittedName>
</protein>
<evidence type="ECO:0000313" key="2">
    <source>
        <dbReference type="EMBL" id="KAH7114782.1"/>
    </source>
</evidence>
<sequence>MAGSAPPFRSSNGEAEENIGMIMSSEGWQPEELRDMGIVLCSHQRLSHRGHLFTNQVTPGTASKAEEDDSSQPNPCLGSKCGTLPRELYDMGLIRAYTRHILRGSPSQNAPVDDN</sequence>
<dbReference type="AlphaFoldDB" id="A0A9P9ICD9"/>
<feature type="region of interest" description="Disordered" evidence="1">
    <location>
        <begin position="1"/>
        <end position="26"/>
    </location>
</feature>
<proteinExistence type="predicted"/>
<keyword evidence="3" id="KW-1185">Reference proteome</keyword>
<accession>A0A9P9ICD9</accession>
<organism evidence="2 3">
    <name type="scientific">Dactylonectria estremocensis</name>
    <dbReference type="NCBI Taxonomy" id="1079267"/>
    <lineage>
        <taxon>Eukaryota</taxon>
        <taxon>Fungi</taxon>
        <taxon>Dikarya</taxon>
        <taxon>Ascomycota</taxon>
        <taxon>Pezizomycotina</taxon>
        <taxon>Sordariomycetes</taxon>
        <taxon>Hypocreomycetidae</taxon>
        <taxon>Hypocreales</taxon>
        <taxon>Nectriaceae</taxon>
        <taxon>Dactylonectria</taxon>
    </lineage>
</organism>
<gene>
    <name evidence="2" type="ORF">B0J13DRAFT_613657</name>
</gene>